<reference evidence="6" key="1">
    <citation type="submission" date="2025-08" db="UniProtKB">
        <authorList>
            <consortium name="Ensembl"/>
        </authorList>
    </citation>
    <scope>IDENTIFICATION</scope>
</reference>
<dbReference type="GO" id="GO:0005737">
    <property type="term" value="C:cytoplasm"/>
    <property type="evidence" value="ECO:0007669"/>
    <property type="project" value="TreeGrafter"/>
</dbReference>
<dbReference type="SUPFAM" id="SSF53383">
    <property type="entry name" value="PLP-dependent transferases"/>
    <property type="match status" value="1"/>
</dbReference>
<evidence type="ECO:0000256" key="4">
    <source>
        <dbReference type="ARBA" id="ARBA00022793"/>
    </source>
</evidence>
<dbReference type="InterPro" id="IPR015424">
    <property type="entry name" value="PyrdxlP-dep_Trfase"/>
</dbReference>
<evidence type="ECO:0000256" key="3">
    <source>
        <dbReference type="ARBA" id="ARBA00011738"/>
    </source>
</evidence>
<reference evidence="6" key="2">
    <citation type="submission" date="2025-09" db="UniProtKB">
        <authorList>
            <consortium name="Ensembl"/>
        </authorList>
    </citation>
    <scope>IDENTIFICATION</scope>
</reference>
<sequence>MLIKPTQNCVSIAHVYGICSKTVVTQMVISMPKNPFRECTGPESQIICENDVHCLDLLPAEDGEETTKHFLQELVNILLAYISKSLKRSSKVLDFHYPHQLKEGLEGFSLELPDQPDNLEQLLVDCRDTLKYGVKTGHPRFFNQLSTGLDIIGLAGEWLTSTANTNIYFEECW</sequence>
<evidence type="ECO:0000256" key="2">
    <source>
        <dbReference type="ARBA" id="ARBA00009533"/>
    </source>
</evidence>
<dbReference type="Pfam" id="PF00282">
    <property type="entry name" value="Pyridoxal_deC"/>
    <property type="match status" value="1"/>
</dbReference>
<name>A0A672R774_SINGR</name>
<comment type="cofactor">
    <cofactor evidence="1">
        <name>pyridoxal 5'-phosphate</name>
        <dbReference type="ChEBI" id="CHEBI:597326"/>
    </cofactor>
</comment>
<dbReference type="InParanoid" id="A0A672R774"/>
<protein>
    <recommendedName>
        <fullName evidence="8">Glutamate decarboxylase 1b</fullName>
    </recommendedName>
</protein>
<keyword evidence="7" id="KW-1185">Reference proteome</keyword>
<comment type="similarity">
    <text evidence="2">Belongs to the group II decarboxylase family.</text>
</comment>
<dbReference type="Proteomes" id="UP000472262">
    <property type="component" value="Unassembled WGS sequence"/>
</dbReference>
<keyword evidence="4" id="KW-0456">Lyase</keyword>
<dbReference type="AlphaFoldDB" id="A0A672R774"/>
<dbReference type="Ensembl" id="ENSSGRT00000089811.1">
    <property type="protein sequence ID" value="ENSSGRP00000084339.1"/>
    <property type="gene ID" value="ENSSGRG00000042562.1"/>
</dbReference>
<dbReference type="PANTHER" id="PTHR45677:SF14">
    <property type="entry name" value="GLUTAMATE DECARBOXYLASE 1-LIKE"/>
    <property type="match status" value="1"/>
</dbReference>
<comment type="subunit">
    <text evidence="3">Homodimer.</text>
</comment>
<keyword evidence="4" id="KW-0210">Decarboxylase</keyword>
<evidence type="ECO:0008006" key="8">
    <source>
        <dbReference type="Google" id="ProtNLM"/>
    </source>
</evidence>
<dbReference type="GO" id="GO:0030170">
    <property type="term" value="F:pyridoxal phosphate binding"/>
    <property type="evidence" value="ECO:0007669"/>
    <property type="project" value="InterPro"/>
</dbReference>
<dbReference type="GO" id="GO:0048786">
    <property type="term" value="C:presynaptic active zone"/>
    <property type="evidence" value="ECO:0007669"/>
    <property type="project" value="TreeGrafter"/>
</dbReference>
<evidence type="ECO:0000256" key="1">
    <source>
        <dbReference type="ARBA" id="ARBA00001933"/>
    </source>
</evidence>
<evidence type="ECO:0000313" key="6">
    <source>
        <dbReference type="Ensembl" id="ENSSGRP00000084339.1"/>
    </source>
</evidence>
<proteinExistence type="inferred from homology"/>
<dbReference type="GO" id="GO:0009449">
    <property type="term" value="P:gamma-aminobutyric acid biosynthetic process"/>
    <property type="evidence" value="ECO:0007669"/>
    <property type="project" value="TreeGrafter"/>
</dbReference>
<accession>A0A672R774</accession>
<dbReference type="PANTHER" id="PTHR45677">
    <property type="entry name" value="GLUTAMATE DECARBOXYLASE-RELATED"/>
    <property type="match status" value="1"/>
</dbReference>
<organism evidence="6 7">
    <name type="scientific">Sinocyclocheilus grahami</name>
    <name type="common">Dianchi golden-line fish</name>
    <name type="synonym">Barbus grahami</name>
    <dbReference type="NCBI Taxonomy" id="75366"/>
    <lineage>
        <taxon>Eukaryota</taxon>
        <taxon>Metazoa</taxon>
        <taxon>Chordata</taxon>
        <taxon>Craniata</taxon>
        <taxon>Vertebrata</taxon>
        <taxon>Euteleostomi</taxon>
        <taxon>Actinopterygii</taxon>
        <taxon>Neopterygii</taxon>
        <taxon>Teleostei</taxon>
        <taxon>Ostariophysi</taxon>
        <taxon>Cypriniformes</taxon>
        <taxon>Cyprinidae</taxon>
        <taxon>Cyprininae</taxon>
        <taxon>Sinocyclocheilus</taxon>
    </lineage>
</organism>
<dbReference type="Gene3D" id="3.90.1150.170">
    <property type="match status" value="1"/>
</dbReference>
<evidence type="ECO:0000313" key="7">
    <source>
        <dbReference type="Proteomes" id="UP000472262"/>
    </source>
</evidence>
<dbReference type="GO" id="GO:0004351">
    <property type="term" value="F:glutamate decarboxylase activity"/>
    <property type="evidence" value="ECO:0007669"/>
    <property type="project" value="TreeGrafter"/>
</dbReference>
<keyword evidence="5" id="KW-0663">Pyridoxal phosphate</keyword>
<evidence type="ECO:0000256" key="5">
    <source>
        <dbReference type="ARBA" id="ARBA00022898"/>
    </source>
</evidence>
<dbReference type="InterPro" id="IPR002129">
    <property type="entry name" value="PyrdxlP-dep_de-COase"/>
</dbReference>